<accession>A0A2T5V7C9</accession>
<dbReference type="GO" id="GO:0030272">
    <property type="term" value="F:5-formyltetrahydrofolate cyclo-ligase activity"/>
    <property type="evidence" value="ECO:0007669"/>
    <property type="project" value="UniProtKB-EC"/>
</dbReference>
<dbReference type="GO" id="GO:0035999">
    <property type="term" value="P:tetrahydrofolate interconversion"/>
    <property type="evidence" value="ECO:0007669"/>
    <property type="project" value="TreeGrafter"/>
</dbReference>
<evidence type="ECO:0000313" key="6">
    <source>
        <dbReference type="EMBL" id="PTW59665.1"/>
    </source>
</evidence>
<dbReference type="EMBL" id="QAYG01000006">
    <property type="protein sequence ID" value="PTW59665.1"/>
    <property type="molecule type" value="Genomic_DNA"/>
</dbReference>
<dbReference type="InterPro" id="IPR002698">
    <property type="entry name" value="FTHF_cligase"/>
</dbReference>
<dbReference type="NCBIfam" id="TIGR02727">
    <property type="entry name" value="MTHFS_bact"/>
    <property type="match status" value="1"/>
</dbReference>
<evidence type="ECO:0000256" key="3">
    <source>
        <dbReference type="ARBA" id="ARBA00022840"/>
    </source>
</evidence>
<organism evidence="6 7">
    <name type="scientific">Breoghania corrubedonensis</name>
    <dbReference type="NCBI Taxonomy" id="665038"/>
    <lineage>
        <taxon>Bacteria</taxon>
        <taxon>Pseudomonadati</taxon>
        <taxon>Pseudomonadota</taxon>
        <taxon>Alphaproteobacteria</taxon>
        <taxon>Hyphomicrobiales</taxon>
        <taxon>Stappiaceae</taxon>
        <taxon>Breoghania</taxon>
    </lineage>
</organism>
<proteinExistence type="inferred from homology"/>
<dbReference type="InterPro" id="IPR024185">
    <property type="entry name" value="FTHF_cligase-like_sf"/>
</dbReference>
<keyword evidence="7" id="KW-1185">Reference proteome</keyword>
<feature type="binding site" evidence="4">
    <location>
        <position position="60"/>
    </location>
    <ligand>
        <name>substrate</name>
    </ligand>
</feature>
<dbReference type="OrthoDB" id="9801938at2"/>
<dbReference type="PIRSF" id="PIRSF006806">
    <property type="entry name" value="FTHF_cligase"/>
    <property type="match status" value="1"/>
</dbReference>
<name>A0A2T5V7C9_9HYPH</name>
<keyword evidence="3 4" id="KW-0067">ATP-binding</keyword>
<evidence type="ECO:0000256" key="1">
    <source>
        <dbReference type="ARBA" id="ARBA00010638"/>
    </source>
</evidence>
<dbReference type="SUPFAM" id="SSF100950">
    <property type="entry name" value="NagB/RpiA/CoA transferase-like"/>
    <property type="match status" value="1"/>
</dbReference>
<dbReference type="EC" id="6.3.3.2" evidence="5"/>
<keyword evidence="5" id="KW-0460">Magnesium</keyword>
<evidence type="ECO:0000256" key="4">
    <source>
        <dbReference type="PIRSR" id="PIRSR006806-1"/>
    </source>
</evidence>
<dbReference type="PANTHER" id="PTHR23407:SF1">
    <property type="entry name" value="5-FORMYLTETRAHYDROFOLATE CYCLO-LIGASE"/>
    <property type="match status" value="1"/>
</dbReference>
<dbReference type="RefSeq" id="WP_107990627.1">
    <property type="nucleotide sequence ID" value="NZ_QAYG01000006.1"/>
</dbReference>
<dbReference type="Gene3D" id="3.40.50.10420">
    <property type="entry name" value="NagB/RpiA/CoA transferase-like"/>
    <property type="match status" value="1"/>
</dbReference>
<dbReference type="GO" id="GO:0046872">
    <property type="term" value="F:metal ion binding"/>
    <property type="evidence" value="ECO:0007669"/>
    <property type="project" value="UniProtKB-KW"/>
</dbReference>
<dbReference type="Proteomes" id="UP000244081">
    <property type="component" value="Unassembled WGS sequence"/>
</dbReference>
<dbReference type="PANTHER" id="PTHR23407">
    <property type="entry name" value="ATPASE INHIBITOR/5-FORMYLTETRAHYDROFOLATE CYCLO-LIGASE"/>
    <property type="match status" value="1"/>
</dbReference>
<feature type="binding site" evidence="4">
    <location>
        <begin position="133"/>
        <end position="141"/>
    </location>
    <ligand>
        <name>ATP</name>
        <dbReference type="ChEBI" id="CHEBI:30616"/>
    </ligand>
</feature>
<reference evidence="6 7" key="1">
    <citation type="submission" date="2018-04" db="EMBL/GenBank/DDBJ databases">
        <title>Genomic Encyclopedia of Archaeal and Bacterial Type Strains, Phase II (KMG-II): from individual species to whole genera.</title>
        <authorList>
            <person name="Goeker M."/>
        </authorList>
    </citation>
    <scope>NUCLEOTIDE SEQUENCE [LARGE SCALE GENOMIC DNA]</scope>
    <source>
        <strain evidence="6 7">DSM 23382</strain>
    </source>
</reference>
<dbReference type="Pfam" id="PF01812">
    <property type="entry name" value="5-FTHF_cyc-lig"/>
    <property type="match status" value="1"/>
</dbReference>
<sequence length="192" mass="20582">MSDYLPNATKDSLRTAALARRGALEPAARIEASLCVAERVEQLGLPVGAMVAGFWPIRDEIDPRPLMAGLRERGHGLCLPVVAEPHLIFRELLRGAELVAAGFGTVAPGPGAAEVVPDVLLVPLAAFDRTGHRIGYGKGHYDRAIAAIGANRPLRLIGVAFAVQEVETVPFEDHDRPLDAIVTETELIRCRA</sequence>
<evidence type="ECO:0000256" key="2">
    <source>
        <dbReference type="ARBA" id="ARBA00022741"/>
    </source>
</evidence>
<comment type="catalytic activity">
    <reaction evidence="5">
        <text>(6S)-5-formyl-5,6,7,8-tetrahydrofolate + ATP = (6R)-5,10-methenyltetrahydrofolate + ADP + phosphate</text>
        <dbReference type="Rhea" id="RHEA:10488"/>
        <dbReference type="ChEBI" id="CHEBI:30616"/>
        <dbReference type="ChEBI" id="CHEBI:43474"/>
        <dbReference type="ChEBI" id="CHEBI:57455"/>
        <dbReference type="ChEBI" id="CHEBI:57457"/>
        <dbReference type="ChEBI" id="CHEBI:456216"/>
        <dbReference type="EC" id="6.3.3.2"/>
    </reaction>
</comment>
<gene>
    <name evidence="6" type="ORF">C8N35_10647</name>
</gene>
<keyword evidence="6" id="KW-0436">Ligase</keyword>
<comment type="similarity">
    <text evidence="1 5">Belongs to the 5-formyltetrahydrofolate cyclo-ligase family.</text>
</comment>
<evidence type="ECO:0000313" key="7">
    <source>
        <dbReference type="Proteomes" id="UP000244081"/>
    </source>
</evidence>
<dbReference type="InterPro" id="IPR037171">
    <property type="entry name" value="NagB/RpiA_transferase-like"/>
</dbReference>
<keyword evidence="5" id="KW-0479">Metal-binding</keyword>
<dbReference type="GO" id="GO:0005524">
    <property type="term" value="F:ATP binding"/>
    <property type="evidence" value="ECO:0007669"/>
    <property type="project" value="UniProtKB-KW"/>
</dbReference>
<comment type="caution">
    <text evidence="6">The sequence shown here is derived from an EMBL/GenBank/DDBJ whole genome shotgun (WGS) entry which is preliminary data.</text>
</comment>
<keyword evidence="2 4" id="KW-0547">Nucleotide-binding</keyword>
<dbReference type="GO" id="GO:0009396">
    <property type="term" value="P:folic acid-containing compound biosynthetic process"/>
    <property type="evidence" value="ECO:0007669"/>
    <property type="project" value="TreeGrafter"/>
</dbReference>
<protein>
    <recommendedName>
        <fullName evidence="5">5-formyltetrahydrofolate cyclo-ligase</fullName>
        <ecNumber evidence="5">6.3.3.2</ecNumber>
    </recommendedName>
</protein>
<dbReference type="AlphaFoldDB" id="A0A2T5V7C9"/>
<feature type="binding site" evidence="4">
    <location>
        <begin position="10"/>
        <end position="14"/>
    </location>
    <ligand>
        <name>ATP</name>
        <dbReference type="ChEBI" id="CHEBI:30616"/>
    </ligand>
</feature>
<comment type="cofactor">
    <cofactor evidence="5">
        <name>Mg(2+)</name>
        <dbReference type="ChEBI" id="CHEBI:18420"/>
    </cofactor>
</comment>
<evidence type="ECO:0000256" key="5">
    <source>
        <dbReference type="RuleBase" id="RU361279"/>
    </source>
</evidence>